<dbReference type="EMBL" id="JAGIOO010000001">
    <property type="protein sequence ID" value="MBP2475775.1"/>
    <property type="molecule type" value="Genomic_DNA"/>
</dbReference>
<keyword evidence="5" id="KW-1185">Reference proteome</keyword>
<gene>
    <name evidence="4" type="ORF">JOF53_004647</name>
</gene>
<dbReference type="Gene3D" id="1.10.357.10">
    <property type="entry name" value="Tetracycline Repressor, domain 2"/>
    <property type="match status" value="1"/>
</dbReference>
<feature type="domain" description="HTH tetR-type" evidence="3">
    <location>
        <begin position="16"/>
        <end position="76"/>
    </location>
</feature>
<dbReference type="Pfam" id="PF17940">
    <property type="entry name" value="TetR_C_31"/>
    <property type="match status" value="1"/>
</dbReference>
<proteinExistence type="predicted"/>
<evidence type="ECO:0000313" key="4">
    <source>
        <dbReference type="EMBL" id="MBP2475775.1"/>
    </source>
</evidence>
<accession>A0ABS5AGT0</accession>
<dbReference type="GO" id="GO:0003677">
    <property type="term" value="F:DNA binding"/>
    <property type="evidence" value="ECO:0007669"/>
    <property type="project" value="UniProtKB-KW"/>
</dbReference>
<dbReference type="PROSITE" id="PS50977">
    <property type="entry name" value="HTH_TETR_2"/>
    <property type="match status" value="1"/>
</dbReference>
<protein>
    <submittedName>
        <fullName evidence="4">DNA-binding transcriptional regulator YbjK</fullName>
    </submittedName>
</protein>
<comment type="caution">
    <text evidence="4">The sequence shown here is derived from an EMBL/GenBank/DDBJ whole genome shotgun (WGS) entry which is preliminary data.</text>
</comment>
<name>A0ABS5AGT0_9PSEU</name>
<dbReference type="Pfam" id="PF00440">
    <property type="entry name" value="TetR_N"/>
    <property type="match status" value="1"/>
</dbReference>
<dbReference type="SUPFAM" id="SSF46689">
    <property type="entry name" value="Homeodomain-like"/>
    <property type="match status" value="1"/>
</dbReference>
<dbReference type="Proteomes" id="UP001519363">
    <property type="component" value="Unassembled WGS sequence"/>
</dbReference>
<reference evidence="4 5" key="1">
    <citation type="submission" date="2021-03" db="EMBL/GenBank/DDBJ databases">
        <title>Sequencing the genomes of 1000 actinobacteria strains.</title>
        <authorList>
            <person name="Klenk H.-P."/>
        </authorList>
    </citation>
    <scope>NUCLEOTIDE SEQUENCE [LARGE SCALE GENOMIC DNA]</scope>
    <source>
        <strain evidence="4 5">DSM 44580</strain>
    </source>
</reference>
<evidence type="ECO:0000313" key="5">
    <source>
        <dbReference type="Proteomes" id="UP001519363"/>
    </source>
</evidence>
<dbReference type="InterPro" id="IPR009057">
    <property type="entry name" value="Homeodomain-like_sf"/>
</dbReference>
<dbReference type="InterPro" id="IPR041583">
    <property type="entry name" value="TetR_C_31"/>
</dbReference>
<organism evidence="4 5">
    <name type="scientific">Crossiella equi</name>
    <dbReference type="NCBI Taxonomy" id="130796"/>
    <lineage>
        <taxon>Bacteria</taxon>
        <taxon>Bacillati</taxon>
        <taxon>Actinomycetota</taxon>
        <taxon>Actinomycetes</taxon>
        <taxon>Pseudonocardiales</taxon>
        <taxon>Pseudonocardiaceae</taxon>
        <taxon>Crossiella</taxon>
    </lineage>
</organism>
<sequence length="206" mass="22576">MSETTGRHPASTPKGERRRQLLTEAAAALLAEGGFDAVRHRSVAERAELPLASTTYYFASLDELVSAAIEHGSRAELAFGRECLAEVSERQGVLPTEDLVELMLDLLLGRSSRDGGLEPVLLRYERLVGSARRPFLTDLMRGLGEELIGLLLQLFEHSGTPVDRDRLDELIALVDGAVVNALIESNPDPRDAARRMLRRNLPGRPG</sequence>
<evidence type="ECO:0000259" key="3">
    <source>
        <dbReference type="PROSITE" id="PS50977"/>
    </source>
</evidence>
<feature type="DNA-binding region" description="H-T-H motif" evidence="2">
    <location>
        <begin position="39"/>
        <end position="58"/>
    </location>
</feature>
<evidence type="ECO:0000256" key="2">
    <source>
        <dbReference type="PROSITE-ProRule" id="PRU00335"/>
    </source>
</evidence>
<dbReference type="InterPro" id="IPR001647">
    <property type="entry name" value="HTH_TetR"/>
</dbReference>
<evidence type="ECO:0000256" key="1">
    <source>
        <dbReference type="ARBA" id="ARBA00023125"/>
    </source>
</evidence>
<dbReference type="RefSeq" id="WP_086780552.1">
    <property type="nucleotide sequence ID" value="NZ_JAGIOO010000001.1"/>
</dbReference>
<keyword evidence="1 2" id="KW-0238">DNA-binding</keyword>